<feature type="compositionally biased region" description="Polar residues" evidence="1">
    <location>
        <begin position="14"/>
        <end position="32"/>
    </location>
</feature>
<feature type="region of interest" description="Disordered" evidence="1">
    <location>
        <begin position="14"/>
        <end position="41"/>
    </location>
</feature>
<accession>A0A554WYF2</accession>
<protein>
    <submittedName>
        <fullName evidence="2">Uncharacterized protein</fullName>
    </submittedName>
</protein>
<name>A0A554WYF2_9BURK</name>
<sequence length="64" mass="7162">MAWRTSPQTCSIRPSLSVLTTKAGRASSTDENNCSDRRKSLPHGVNYQVGVTHVRSVPRYIQYP</sequence>
<evidence type="ECO:0000313" key="2">
    <source>
        <dbReference type="EMBL" id="TSE28595.1"/>
    </source>
</evidence>
<proteinExistence type="predicted"/>
<dbReference type="AlphaFoldDB" id="A0A554WYF2"/>
<dbReference type="EMBL" id="VJOM01000052">
    <property type="protein sequence ID" value="TSE28595.1"/>
    <property type="molecule type" value="Genomic_DNA"/>
</dbReference>
<comment type="caution">
    <text evidence="2">The sequence shown here is derived from an EMBL/GenBank/DDBJ whole genome shotgun (WGS) entry which is preliminary data.</text>
</comment>
<organism evidence="2 3">
    <name type="scientific">Tepidimonas taiwanensis</name>
    <dbReference type="NCBI Taxonomy" id="307486"/>
    <lineage>
        <taxon>Bacteria</taxon>
        <taxon>Pseudomonadati</taxon>
        <taxon>Pseudomonadota</taxon>
        <taxon>Betaproteobacteria</taxon>
        <taxon>Burkholderiales</taxon>
        <taxon>Tepidimonas</taxon>
    </lineage>
</organism>
<dbReference type="Proteomes" id="UP000317763">
    <property type="component" value="Unassembled WGS sequence"/>
</dbReference>
<reference evidence="2 3" key="1">
    <citation type="submission" date="2019-07" db="EMBL/GenBank/DDBJ databases">
        <title>Tepidimonas taiwanensis I1-1 draft genome.</title>
        <authorList>
            <person name="Da Costa M.S."/>
            <person name="Froufe H.J.C."/>
            <person name="Egas C."/>
            <person name="Albuquerque L."/>
        </authorList>
    </citation>
    <scope>NUCLEOTIDE SEQUENCE [LARGE SCALE GENOMIC DNA]</scope>
    <source>
        <strain evidence="2 3">I1-1</strain>
    </source>
</reference>
<gene>
    <name evidence="2" type="ORF">Ttaiw_02558</name>
</gene>
<keyword evidence="3" id="KW-1185">Reference proteome</keyword>
<evidence type="ECO:0000313" key="3">
    <source>
        <dbReference type="Proteomes" id="UP000317763"/>
    </source>
</evidence>
<evidence type="ECO:0000256" key="1">
    <source>
        <dbReference type="SAM" id="MobiDB-lite"/>
    </source>
</evidence>